<dbReference type="GO" id="GO:0005886">
    <property type="term" value="C:plasma membrane"/>
    <property type="evidence" value="ECO:0007669"/>
    <property type="project" value="TreeGrafter"/>
</dbReference>
<dbReference type="OrthoDB" id="10017101at2759"/>
<protein>
    <recommendedName>
        <fullName evidence="7">Cation efflux protein cytoplasmic domain-containing protein</fullName>
    </recommendedName>
</protein>
<keyword evidence="4" id="KW-0864">Zinc transport</keyword>
<evidence type="ECO:0000256" key="4">
    <source>
        <dbReference type="ARBA" id="ARBA00022906"/>
    </source>
</evidence>
<organism evidence="8 9">
    <name type="scientific">Elaphomyces granulatus</name>
    <dbReference type="NCBI Taxonomy" id="519963"/>
    <lineage>
        <taxon>Eukaryota</taxon>
        <taxon>Fungi</taxon>
        <taxon>Dikarya</taxon>
        <taxon>Ascomycota</taxon>
        <taxon>Pezizomycotina</taxon>
        <taxon>Eurotiomycetes</taxon>
        <taxon>Eurotiomycetidae</taxon>
        <taxon>Eurotiales</taxon>
        <taxon>Elaphomycetaceae</taxon>
        <taxon>Elaphomyces</taxon>
    </lineage>
</organism>
<sequence length="230" mass="25409">MNINDSEYLKSIVKEQYGKIAEQSKTENETSCCGTGCCETVDYAVFAEDYTKLNGYNPDADLGLGCGLPTEFAQIKAGDTVVDLGSGAGNDVFIARAIAGEKAGVIIIYTRAYWVDIVISFIIAIVILISTWKLFIDSIRLALDGIPGGIELDKVQNVILNFKEVKDVHHVHIWPISSTENALTAHLVVSDKDISKFETVKNEIKHELEHLNIQHTTFEIEYGNCSDNHK</sequence>
<proteinExistence type="inferred from homology"/>
<dbReference type="InterPro" id="IPR029063">
    <property type="entry name" value="SAM-dependent_MTases_sf"/>
</dbReference>
<dbReference type="Proteomes" id="UP000243515">
    <property type="component" value="Unassembled WGS sequence"/>
</dbReference>
<dbReference type="Pfam" id="PF16916">
    <property type="entry name" value="ZT_dimer"/>
    <property type="match status" value="1"/>
</dbReference>
<evidence type="ECO:0000256" key="3">
    <source>
        <dbReference type="ARBA" id="ARBA00022692"/>
    </source>
</evidence>
<evidence type="ECO:0000256" key="1">
    <source>
        <dbReference type="ARBA" id="ARBA00004141"/>
    </source>
</evidence>
<dbReference type="PANTHER" id="PTHR11562">
    <property type="entry name" value="CATION EFFLUX PROTEIN/ ZINC TRANSPORTER"/>
    <property type="match status" value="1"/>
</dbReference>
<dbReference type="SUPFAM" id="SSF53335">
    <property type="entry name" value="S-adenosyl-L-methionine-dependent methyltransferases"/>
    <property type="match status" value="1"/>
</dbReference>
<evidence type="ECO:0000256" key="6">
    <source>
        <dbReference type="ARBA" id="ARBA00023136"/>
    </source>
</evidence>
<keyword evidence="4" id="KW-0813">Transport</keyword>
<gene>
    <name evidence="8" type="ORF">Egran_07073</name>
</gene>
<evidence type="ECO:0000256" key="5">
    <source>
        <dbReference type="ARBA" id="ARBA00022989"/>
    </source>
</evidence>
<name>A0A232LLW9_9EURO</name>
<evidence type="ECO:0000313" key="8">
    <source>
        <dbReference type="EMBL" id="OXV05159.1"/>
    </source>
</evidence>
<reference evidence="8 9" key="1">
    <citation type="journal article" date="2015" name="Environ. Microbiol.">
        <title>Metagenome sequence of Elaphomyces granulatus from sporocarp tissue reveals Ascomycota ectomycorrhizal fingerprints of genome expansion and a Proteobacteria-rich microbiome.</title>
        <authorList>
            <person name="Quandt C.A."/>
            <person name="Kohler A."/>
            <person name="Hesse C.N."/>
            <person name="Sharpton T.J."/>
            <person name="Martin F."/>
            <person name="Spatafora J.W."/>
        </authorList>
    </citation>
    <scope>NUCLEOTIDE SEQUENCE [LARGE SCALE GENOMIC DNA]</scope>
    <source>
        <strain evidence="8 9">OSC145934</strain>
    </source>
</reference>
<dbReference type="SUPFAM" id="SSF160240">
    <property type="entry name" value="Cation efflux protein cytoplasmic domain-like"/>
    <property type="match status" value="1"/>
</dbReference>
<comment type="similarity">
    <text evidence="2">Belongs to the cation diffusion facilitator (CDF) transporter (TC 2.A.4) family. SLC30A subfamily.</text>
</comment>
<dbReference type="InterPro" id="IPR050681">
    <property type="entry name" value="CDF/SLC30A"/>
</dbReference>
<comment type="subcellular location">
    <subcellularLocation>
        <location evidence="1">Membrane</location>
        <topology evidence="1">Multi-pass membrane protein</topology>
    </subcellularLocation>
</comment>
<evidence type="ECO:0000256" key="2">
    <source>
        <dbReference type="ARBA" id="ARBA00008873"/>
    </source>
</evidence>
<keyword evidence="5" id="KW-1133">Transmembrane helix</keyword>
<keyword evidence="9" id="KW-1185">Reference proteome</keyword>
<dbReference type="InterPro" id="IPR036837">
    <property type="entry name" value="Cation_efflux_CTD_sf"/>
</dbReference>
<dbReference type="SUPFAM" id="SSF161111">
    <property type="entry name" value="Cation efflux protein transmembrane domain-like"/>
    <property type="match status" value="1"/>
</dbReference>
<keyword evidence="4" id="KW-0862">Zinc</keyword>
<evidence type="ECO:0000313" key="9">
    <source>
        <dbReference type="Proteomes" id="UP000243515"/>
    </source>
</evidence>
<dbReference type="Gene3D" id="3.40.50.150">
    <property type="entry name" value="Vaccinia Virus protein VP39"/>
    <property type="match status" value="1"/>
</dbReference>
<comment type="caution">
    <text evidence="8">The sequence shown here is derived from an EMBL/GenBank/DDBJ whole genome shotgun (WGS) entry which is preliminary data.</text>
</comment>
<keyword evidence="3" id="KW-0812">Transmembrane</keyword>
<dbReference type="InterPro" id="IPR027469">
    <property type="entry name" value="Cation_efflux_TMD_sf"/>
</dbReference>
<dbReference type="InterPro" id="IPR027470">
    <property type="entry name" value="Cation_efflux_CTD"/>
</dbReference>
<dbReference type="EMBL" id="NPHW01007511">
    <property type="protein sequence ID" value="OXV05159.1"/>
    <property type="molecule type" value="Genomic_DNA"/>
</dbReference>
<dbReference type="AlphaFoldDB" id="A0A232LLW9"/>
<keyword evidence="4" id="KW-0406">Ion transport</keyword>
<accession>A0A232LLW9</accession>
<evidence type="ECO:0000259" key="7">
    <source>
        <dbReference type="Pfam" id="PF16916"/>
    </source>
</evidence>
<feature type="domain" description="Cation efflux protein cytoplasmic" evidence="7">
    <location>
        <begin position="148"/>
        <end position="220"/>
    </location>
</feature>
<keyword evidence="6" id="KW-0472">Membrane</keyword>
<dbReference type="PANTHER" id="PTHR11562:SF17">
    <property type="entry name" value="RE54080P-RELATED"/>
    <property type="match status" value="1"/>
</dbReference>
<dbReference type="GO" id="GO:0005385">
    <property type="term" value="F:zinc ion transmembrane transporter activity"/>
    <property type="evidence" value="ECO:0007669"/>
    <property type="project" value="TreeGrafter"/>
</dbReference>